<evidence type="ECO:0000259" key="6">
    <source>
        <dbReference type="PROSITE" id="PS50089"/>
    </source>
</evidence>
<dbReference type="PROSITE" id="PS50089">
    <property type="entry name" value="ZF_RING_2"/>
    <property type="match status" value="1"/>
</dbReference>
<proteinExistence type="predicted"/>
<evidence type="ECO:0000256" key="1">
    <source>
        <dbReference type="ARBA" id="ARBA00022723"/>
    </source>
</evidence>
<keyword evidence="2 4" id="KW-0863">Zinc-finger</keyword>
<protein>
    <recommendedName>
        <fullName evidence="6">RING-type domain-containing protein</fullName>
    </recommendedName>
</protein>
<dbReference type="GO" id="GO:0016567">
    <property type="term" value="P:protein ubiquitination"/>
    <property type="evidence" value="ECO:0007669"/>
    <property type="project" value="TreeGrafter"/>
</dbReference>
<keyword evidence="8" id="KW-1185">Reference proteome</keyword>
<feature type="region of interest" description="Disordered" evidence="5">
    <location>
        <begin position="115"/>
        <end position="169"/>
    </location>
</feature>
<dbReference type="PANTHER" id="PTHR45969:SF81">
    <property type="entry name" value="OS08G0157400 PROTEIN"/>
    <property type="match status" value="1"/>
</dbReference>
<dbReference type="SMART" id="SM00744">
    <property type="entry name" value="RINGv"/>
    <property type="match status" value="1"/>
</dbReference>
<sequence length="344" mass="38231">MQVEMFEILYRNQAEEIRIERLRDEHRIMMLDTSGMSPIHQKLHAGNGKFESLSARRRPVHGARVSDSKSLQNYAVLRSLIPSNMPPKTPPNIYDSFRAEIEMTTVETATMDDDCAEQPCNLTPAAPPWPSRKDTSSSPPSPPTIIDGAPSTLPTTVDGEPPASPNRCGSSDMIMAFPFELLTLQKLALRLAGRVLAAAVSSFTLFKRTEFSDESAVSSEPRPFASLVQVPDVHSVIDSIKERLPVVKYSNFLERLEGRRWDDSSTSPCAVCLALVNGSDEVRELCNCSHVFHAECLDGWVDQGRTTCPLCRSKLWPDLNHGKPKGSGGDPWRSERMIYLFGED</sequence>
<accession>A0A834G5J4</accession>
<dbReference type="Pfam" id="PF13639">
    <property type="entry name" value="zf-RING_2"/>
    <property type="match status" value="1"/>
</dbReference>
<dbReference type="OrthoDB" id="8062037at2759"/>
<evidence type="ECO:0000256" key="3">
    <source>
        <dbReference type="ARBA" id="ARBA00022833"/>
    </source>
</evidence>
<dbReference type="InterPro" id="IPR011016">
    <property type="entry name" value="Znf_RING-CH"/>
</dbReference>
<evidence type="ECO:0000256" key="5">
    <source>
        <dbReference type="SAM" id="MobiDB-lite"/>
    </source>
</evidence>
<dbReference type="GO" id="GO:0008270">
    <property type="term" value="F:zinc ion binding"/>
    <property type="evidence" value="ECO:0007669"/>
    <property type="project" value="UniProtKB-KW"/>
</dbReference>
<dbReference type="GO" id="GO:0061630">
    <property type="term" value="F:ubiquitin protein ligase activity"/>
    <property type="evidence" value="ECO:0007669"/>
    <property type="project" value="TreeGrafter"/>
</dbReference>
<dbReference type="Proteomes" id="UP000626092">
    <property type="component" value="Unassembled WGS sequence"/>
</dbReference>
<dbReference type="InterPro" id="IPR013083">
    <property type="entry name" value="Znf_RING/FYVE/PHD"/>
</dbReference>
<dbReference type="Gene3D" id="3.30.40.10">
    <property type="entry name" value="Zinc/RING finger domain, C3HC4 (zinc finger)"/>
    <property type="match status" value="1"/>
</dbReference>
<dbReference type="SUPFAM" id="SSF57850">
    <property type="entry name" value="RING/U-box"/>
    <property type="match status" value="1"/>
</dbReference>
<dbReference type="AlphaFoldDB" id="A0A834G5J4"/>
<gene>
    <name evidence="7" type="ORF">RHSIM_Rhsim13G0176100</name>
</gene>
<reference evidence="7" key="1">
    <citation type="submission" date="2019-11" db="EMBL/GenBank/DDBJ databases">
        <authorList>
            <person name="Liu Y."/>
            <person name="Hou J."/>
            <person name="Li T.-Q."/>
            <person name="Guan C.-H."/>
            <person name="Wu X."/>
            <person name="Wu H.-Z."/>
            <person name="Ling F."/>
            <person name="Zhang R."/>
            <person name="Shi X.-G."/>
            <person name="Ren J.-P."/>
            <person name="Chen E.-F."/>
            <person name="Sun J.-M."/>
        </authorList>
    </citation>
    <scope>NUCLEOTIDE SEQUENCE</scope>
    <source>
        <strain evidence="7">Adult_tree_wgs_1</strain>
        <tissue evidence="7">Leaves</tissue>
    </source>
</reference>
<dbReference type="EMBL" id="WJXA01000013">
    <property type="protein sequence ID" value="KAF7120078.1"/>
    <property type="molecule type" value="Genomic_DNA"/>
</dbReference>
<dbReference type="InterPro" id="IPR001841">
    <property type="entry name" value="Znf_RING"/>
</dbReference>
<evidence type="ECO:0000313" key="8">
    <source>
        <dbReference type="Proteomes" id="UP000626092"/>
    </source>
</evidence>
<dbReference type="SMART" id="SM00184">
    <property type="entry name" value="RING"/>
    <property type="match status" value="1"/>
</dbReference>
<evidence type="ECO:0000313" key="7">
    <source>
        <dbReference type="EMBL" id="KAF7120078.1"/>
    </source>
</evidence>
<name>A0A834G5J4_RHOSS</name>
<organism evidence="7 8">
    <name type="scientific">Rhododendron simsii</name>
    <name type="common">Sims's rhododendron</name>
    <dbReference type="NCBI Taxonomy" id="118357"/>
    <lineage>
        <taxon>Eukaryota</taxon>
        <taxon>Viridiplantae</taxon>
        <taxon>Streptophyta</taxon>
        <taxon>Embryophyta</taxon>
        <taxon>Tracheophyta</taxon>
        <taxon>Spermatophyta</taxon>
        <taxon>Magnoliopsida</taxon>
        <taxon>eudicotyledons</taxon>
        <taxon>Gunneridae</taxon>
        <taxon>Pentapetalae</taxon>
        <taxon>asterids</taxon>
        <taxon>Ericales</taxon>
        <taxon>Ericaceae</taxon>
        <taxon>Ericoideae</taxon>
        <taxon>Rhodoreae</taxon>
        <taxon>Rhododendron</taxon>
    </lineage>
</organism>
<evidence type="ECO:0000256" key="2">
    <source>
        <dbReference type="ARBA" id="ARBA00022771"/>
    </source>
</evidence>
<comment type="caution">
    <text evidence="7">The sequence shown here is derived from an EMBL/GenBank/DDBJ whole genome shotgun (WGS) entry which is preliminary data.</text>
</comment>
<keyword evidence="3" id="KW-0862">Zinc</keyword>
<keyword evidence="1" id="KW-0479">Metal-binding</keyword>
<feature type="domain" description="RING-type" evidence="6">
    <location>
        <begin position="269"/>
        <end position="312"/>
    </location>
</feature>
<evidence type="ECO:0000256" key="4">
    <source>
        <dbReference type="PROSITE-ProRule" id="PRU00175"/>
    </source>
</evidence>
<dbReference type="PANTHER" id="PTHR45969">
    <property type="entry name" value="RING ZINC FINGER PROTEIN-RELATED"/>
    <property type="match status" value="1"/>
</dbReference>